<gene>
    <name evidence="4" type="ORF">GCM10009850_084090</name>
</gene>
<dbReference type="RefSeq" id="WP_344487916.1">
    <property type="nucleotide sequence ID" value="NZ_BAAAQX010000029.1"/>
</dbReference>
<evidence type="ECO:0000256" key="1">
    <source>
        <dbReference type="SAM" id="MobiDB-lite"/>
    </source>
</evidence>
<dbReference type="EMBL" id="BAAAQX010000029">
    <property type="protein sequence ID" value="GAA2212947.1"/>
    <property type="molecule type" value="Genomic_DNA"/>
</dbReference>
<sequence length="969" mass="98648">MTSEKPTGPPGLIPEGHHLLASCFDAHHTIGGGLFAIGGADGAVEEIDRVSSTGLHADDGLLHRCLWSAEGSPAELIAYDATGVRRYHRLDDVSTPHDILAVNGQVLVVGTTQNEVRCVAPDGRVAWLWRAPGEADSWHLNSLAVVGERIMVCGFGPFLRRRGWDESGKPATGQVVDLETGEPVLSGLRAPHNPCYSDGAWLVCDSAAGDLVEFSGETRQETRRLGLPGWPRGLAVTDRYLYVGVSPHRYLTASVETAAVAIVDRAEWRQVALVPLPAREVYALALVPSPLAEGARQGFAANHTRSHEQGQRQLFDLLGRQPSRLWAIGDRLAEQECRAEITTDGPAEERAEPGSLLTVECRVANTGAGLLTPAPPYPVRVVHRWYDADSQEVLTQPIRAALPRTLPPEGIVAVPVRARTPGEPGDYRLRITLAQDGGVPFDELDPSAAADVRVRVLAAGPAADALAPFGLSPREVHAARTAGPTVHDLLRALLTRPDGGLNGLVAALIEDAGRPEFGRALAGALGGASEQALRHAVAQALPDPAEVLLTGAEAVALTLRREGVGIVFAAPGAGESPLRDASARLGLLTEARDDREAAVQAGGAGLVRPGNGAAVLSGARGLTDALGVLADLRRDGIGTVVFAELPAADPGLLAACGAFAKSCHEPLLPPAPADGTAAAHSGAPADGTAAAHALVAAVRQALHESKRSPAGPTLVALPQQLAQTAWVPLTALADTATGTATGTSTSTGTGTSTSTGTGTSTSTGTGTGTAAGTGAGTGTGTGAGAGADRSPDQEAAGQTTGQAAGRAAASVASVLGDVLGGAPEELPAAVFAANARPALATALATGLALGEPSAKVLCGLGDGDGVRALADAARQAAPVTFVVCGDGGPRYGELAAALGLRTRRVDLSGRLDAGYLAAQTKAFAVTLQALAAGPGPSLVELVPPAGAALWETSWIGMLEQPETVGAGHA</sequence>
<feature type="domain" description="Conserved hypothetical protein CHP03032" evidence="3">
    <location>
        <begin position="95"/>
        <end position="274"/>
    </location>
</feature>
<comment type="caution">
    <text evidence="4">The sequence shown here is derived from an EMBL/GenBank/DDBJ whole genome shotgun (WGS) entry which is preliminary data.</text>
</comment>
<feature type="compositionally biased region" description="Low complexity" evidence="1">
    <location>
        <begin position="737"/>
        <end position="764"/>
    </location>
</feature>
<keyword evidence="5" id="KW-1185">Reference proteome</keyword>
<name>A0ABP5PMW3_9ACTN</name>
<evidence type="ECO:0000313" key="4">
    <source>
        <dbReference type="EMBL" id="GAA2212947.1"/>
    </source>
</evidence>
<protein>
    <submittedName>
        <fullName evidence="4">Uncharacterized protein</fullName>
    </submittedName>
</protein>
<organism evidence="4 5">
    <name type="scientific">Nonomuraea monospora</name>
    <dbReference type="NCBI Taxonomy" id="568818"/>
    <lineage>
        <taxon>Bacteria</taxon>
        <taxon>Bacillati</taxon>
        <taxon>Actinomycetota</taxon>
        <taxon>Actinomycetes</taxon>
        <taxon>Streptosporangiales</taxon>
        <taxon>Streptosporangiaceae</taxon>
        <taxon>Nonomuraea</taxon>
    </lineage>
</organism>
<feature type="domain" description="Thiamine pyrophosphate enzyme N-terminal TPP-binding" evidence="2">
    <location>
        <begin position="550"/>
        <end position="644"/>
    </location>
</feature>
<dbReference type="Proteomes" id="UP001499843">
    <property type="component" value="Unassembled WGS sequence"/>
</dbReference>
<evidence type="ECO:0000259" key="2">
    <source>
        <dbReference type="Pfam" id="PF02776"/>
    </source>
</evidence>
<proteinExistence type="predicted"/>
<feature type="compositionally biased region" description="Gly residues" evidence="1">
    <location>
        <begin position="765"/>
        <end position="785"/>
    </location>
</feature>
<dbReference type="Pfam" id="PF16261">
    <property type="entry name" value="DUF4915"/>
    <property type="match status" value="1"/>
</dbReference>
<dbReference type="InterPro" id="IPR017481">
    <property type="entry name" value="CHP03032"/>
</dbReference>
<accession>A0ABP5PMW3</accession>
<dbReference type="Pfam" id="PF02776">
    <property type="entry name" value="TPP_enzyme_N"/>
    <property type="match status" value="1"/>
</dbReference>
<feature type="region of interest" description="Disordered" evidence="1">
    <location>
        <begin position="737"/>
        <end position="802"/>
    </location>
</feature>
<dbReference type="SUPFAM" id="SSF63825">
    <property type="entry name" value="YWTD domain"/>
    <property type="match status" value="1"/>
</dbReference>
<dbReference type="InterPro" id="IPR012001">
    <property type="entry name" value="Thiamin_PyroP_enz_TPP-bd_dom"/>
</dbReference>
<evidence type="ECO:0000313" key="5">
    <source>
        <dbReference type="Proteomes" id="UP001499843"/>
    </source>
</evidence>
<evidence type="ECO:0000259" key="3">
    <source>
        <dbReference type="Pfam" id="PF16261"/>
    </source>
</evidence>
<dbReference type="InterPro" id="IPR029061">
    <property type="entry name" value="THDP-binding"/>
</dbReference>
<dbReference type="Gene3D" id="3.40.50.970">
    <property type="match status" value="2"/>
</dbReference>
<dbReference type="SUPFAM" id="SSF52518">
    <property type="entry name" value="Thiamin diphosphate-binding fold (THDP-binding)"/>
    <property type="match status" value="2"/>
</dbReference>
<reference evidence="5" key="1">
    <citation type="journal article" date="2019" name="Int. J. Syst. Evol. Microbiol.">
        <title>The Global Catalogue of Microorganisms (GCM) 10K type strain sequencing project: providing services to taxonomists for standard genome sequencing and annotation.</title>
        <authorList>
            <consortium name="The Broad Institute Genomics Platform"/>
            <consortium name="The Broad Institute Genome Sequencing Center for Infectious Disease"/>
            <person name="Wu L."/>
            <person name="Ma J."/>
        </authorList>
    </citation>
    <scope>NUCLEOTIDE SEQUENCE [LARGE SCALE GENOMIC DNA]</scope>
    <source>
        <strain evidence="5">JCM 16114</strain>
    </source>
</reference>